<dbReference type="HOGENOM" id="CLU_014015_0_0_0"/>
<proteinExistence type="inferred from homology"/>
<dbReference type="InterPro" id="IPR008949">
    <property type="entry name" value="Isoprenoid_synthase_dom_sf"/>
</dbReference>
<dbReference type="SUPFAM" id="SSF48576">
    <property type="entry name" value="Terpenoid synthases"/>
    <property type="match status" value="1"/>
</dbReference>
<dbReference type="Gene3D" id="1.10.600.10">
    <property type="entry name" value="Farnesyl Diphosphate Synthase"/>
    <property type="match status" value="1"/>
</dbReference>
<evidence type="ECO:0000256" key="4">
    <source>
        <dbReference type="ARBA" id="ARBA00022723"/>
    </source>
</evidence>
<dbReference type="EnsemblBacteria" id="ABF42433">
    <property type="protein sequence ID" value="ABF42433"/>
    <property type="gene ID" value="Acid345_3432"/>
</dbReference>
<dbReference type="AlphaFoldDB" id="Q1IL17"/>
<evidence type="ECO:0000256" key="2">
    <source>
        <dbReference type="ARBA" id="ARBA00006706"/>
    </source>
</evidence>
<evidence type="ECO:0000256" key="7">
    <source>
        <dbReference type="RuleBase" id="RU004466"/>
    </source>
</evidence>
<keyword evidence="5" id="KW-0460">Magnesium</keyword>
<dbReference type="FunFam" id="1.10.600.10:FF:000001">
    <property type="entry name" value="Geranylgeranyl diphosphate synthase"/>
    <property type="match status" value="1"/>
</dbReference>
<evidence type="ECO:0000256" key="6">
    <source>
        <dbReference type="ARBA" id="ARBA00023229"/>
    </source>
</evidence>
<dbReference type="GO" id="GO:0005737">
    <property type="term" value="C:cytoplasm"/>
    <property type="evidence" value="ECO:0007669"/>
    <property type="project" value="UniProtKB-ARBA"/>
</dbReference>
<dbReference type="EMBL" id="CP000360">
    <property type="protein sequence ID" value="ABF42433.1"/>
    <property type="molecule type" value="Genomic_DNA"/>
</dbReference>
<dbReference type="eggNOG" id="COG0142">
    <property type="taxonomic scope" value="Bacteria"/>
</dbReference>
<dbReference type="KEGG" id="aba:Acid345_3432"/>
<comment type="cofactor">
    <cofactor evidence="1">
        <name>Mg(2+)</name>
        <dbReference type="ChEBI" id="CHEBI:18420"/>
    </cofactor>
</comment>
<keyword evidence="6" id="KW-0414">Isoprene biosynthesis</keyword>
<accession>Q1IL17</accession>
<sequence length="315" mass="34257">MAQTYACTQARFSVSDCYTSCFMLKETLEQGRILADAALERLLPPGTQRPPSIHQAMRHSVFAGGKRLRPILVMEAARMITGSLPDGVDELGAALEMLHTYSLIHDDLPALDNDDLRRGRPTCHVAFGEATAILAGDALQTYAYEVMARLRTTAEARVQIIEEVAHATGTIDGMIGGQVLDLEAEHTHADAATVEYIHRSKTGALITASVVAGGLYAGADKAQVQRIREFGKSAGLAFQIVDDVLDVTQTSEQLGKTAGKDTKSEKSTWPSLYGVDKSLEMADELVYTANKRLDSFGERATTLKELAKFLVERKK</sequence>
<keyword evidence="4" id="KW-0479">Metal-binding</keyword>
<reference evidence="8 9" key="1">
    <citation type="journal article" date="2009" name="Appl. Environ. Microbiol.">
        <title>Three genomes from the phylum Acidobacteria provide insight into the lifestyles of these microorganisms in soils.</title>
        <authorList>
            <person name="Ward N.L."/>
            <person name="Challacombe J.F."/>
            <person name="Janssen P.H."/>
            <person name="Henrissat B."/>
            <person name="Coutinho P.M."/>
            <person name="Wu M."/>
            <person name="Xie G."/>
            <person name="Haft D.H."/>
            <person name="Sait M."/>
            <person name="Badger J."/>
            <person name="Barabote R.D."/>
            <person name="Bradley B."/>
            <person name="Brettin T.S."/>
            <person name="Brinkac L.M."/>
            <person name="Bruce D."/>
            <person name="Creasy T."/>
            <person name="Daugherty S.C."/>
            <person name="Davidsen T.M."/>
            <person name="DeBoy R.T."/>
            <person name="Detter J.C."/>
            <person name="Dodson R.J."/>
            <person name="Durkin A.S."/>
            <person name="Ganapathy A."/>
            <person name="Gwinn-Giglio M."/>
            <person name="Han C.S."/>
            <person name="Khouri H."/>
            <person name="Kiss H."/>
            <person name="Kothari S.P."/>
            <person name="Madupu R."/>
            <person name="Nelson K.E."/>
            <person name="Nelson W.C."/>
            <person name="Paulsen I."/>
            <person name="Penn K."/>
            <person name="Ren Q."/>
            <person name="Rosovitz M.J."/>
            <person name="Selengut J.D."/>
            <person name="Shrivastava S."/>
            <person name="Sullivan S.A."/>
            <person name="Tapia R."/>
            <person name="Thompson L.S."/>
            <person name="Watkins K.L."/>
            <person name="Yang Q."/>
            <person name="Yu C."/>
            <person name="Zafar N."/>
            <person name="Zhou L."/>
            <person name="Kuske C.R."/>
        </authorList>
    </citation>
    <scope>NUCLEOTIDE SEQUENCE [LARGE SCALE GENOMIC DNA]</scope>
    <source>
        <strain evidence="8 9">Ellin345</strain>
    </source>
</reference>
<dbReference type="InterPro" id="IPR000092">
    <property type="entry name" value="Polyprenyl_synt"/>
</dbReference>
<dbReference type="GO" id="GO:0016114">
    <property type="term" value="P:terpenoid biosynthetic process"/>
    <property type="evidence" value="ECO:0007669"/>
    <property type="project" value="UniProtKB-ARBA"/>
</dbReference>
<dbReference type="SFLD" id="SFLDG01017">
    <property type="entry name" value="Polyprenyl_Transferase_Like"/>
    <property type="match status" value="1"/>
</dbReference>
<evidence type="ECO:0000256" key="5">
    <source>
        <dbReference type="ARBA" id="ARBA00022842"/>
    </source>
</evidence>
<dbReference type="PANTHER" id="PTHR43281">
    <property type="entry name" value="FARNESYL DIPHOSPHATE SYNTHASE"/>
    <property type="match status" value="1"/>
</dbReference>
<dbReference type="GO" id="GO:0004337">
    <property type="term" value="F:(2E,6E)-farnesyl diphosphate synthase activity"/>
    <property type="evidence" value="ECO:0007669"/>
    <property type="project" value="UniProtKB-EC"/>
</dbReference>
<dbReference type="Proteomes" id="UP000002432">
    <property type="component" value="Chromosome"/>
</dbReference>
<keyword evidence="9" id="KW-1185">Reference proteome</keyword>
<dbReference type="InterPro" id="IPR033749">
    <property type="entry name" value="Polyprenyl_synt_CS"/>
</dbReference>
<dbReference type="STRING" id="204669.Acid345_3432"/>
<dbReference type="CDD" id="cd00685">
    <property type="entry name" value="Trans_IPPS_HT"/>
    <property type="match status" value="1"/>
</dbReference>
<comment type="similarity">
    <text evidence="2 7">Belongs to the FPP/GGPP synthase family.</text>
</comment>
<name>Q1IL17_KORVE</name>
<dbReference type="PROSITE" id="PS00723">
    <property type="entry name" value="POLYPRENYL_SYNTHASE_1"/>
    <property type="match status" value="1"/>
</dbReference>
<dbReference type="NCBIfam" id="NF045485">
    <property type="entry name" value="FPPsyn"/>
    <property type="match status" value="1"/>
</dbReference>
<gene>
    <name evidence="8" type="ordered locus">Acid345_3432</name>
</gene>
<dbReference type="GO" id="GO:0046872">
    <property type="term" value="F:metal ion binding"/>
    <property type="evidence" value="ECO:0007669"/>
    <property type="project" value="UniProtKB-KW"/>
</dbReference>
<evidence type="ECO:0000256" key="3">
    <source>
        <dbReference type="ARBA" id="ARBA00022679"/>
    </source>
</evidence>
<organism evidence="8 9">
    <name type="scientific">Koribacter versatilis (strain Ellin345)</name>
    <dbReference type="NCBI Taxonomy" id="204669"/>
    <lineage>
        <taxon>Bacteria</taxon>
        <taxon>Pseudomonadati</taxon>
        <taxon>Acidobacteriota</taxon>
        <taxon>Terriglobia</taxon>
        <taxon>Terriglobales</taxon>
        <taxon>Candidatus Korobacteraceae</taxon>
        <taxon>Candidatus Korobacter</taxon>
    </lineage>
</organism>
<dbReference type="Pfam" id="PF00348">
    <property type="entry name" value="polyprenyl_synt"/>
    <property type="match status" value="1"/>
</dbReference>
<keyword evidence="3 7" id="KW-0808">Transferase</keyword>
<evidence type="ECO:0000313" key="9">
    <source>
        <dbReference type="Proteomes" id="UP000002432"/>
    </source>
</evidence>
<dbReference type="PANTHER" id="PTHR43281:SF1">
    <property type="entry name" value="FARNESYL DIPHOSPHATE SYNTHASE"/>
    <property type="match status" value="1"/>
</dbReference>
<dbReference type="SFLD" id="SFLDS00005">
    <property type="entry name" value="Isoprenoid_Synthase_Type_I"/>
    <property type="match status" value="1"/>
</dbReference>
<protein>
    <submittedName>
        <fullName evidence="8">Farnesyl-diphosphate synthase</fullName>
        <ecNumber evidence="8">2.5.1.10</ecNumber>
    </submittedName>
</protein>
<evidence type="ECO:0000313" key="8">
    <source>
        <dbReference type="EMBL" id="ABF42433.1"/>
    </source>
</evidence>
<dbReference type="EC" id="2.5.1.10" evidence="8"/>
<dbReference type="InterPro" id="IPR053378">
    <property type="entry name" value="Prenyl_diphosphate_synthase"/>
</dbReference>
<evidence type="ECO:0000256" key="1">
    <source>
        <dbReference type="ARBA" id="ARBA00001946"/>
    </source>
</evidence>